<gene>
    <name evidence="1" type="ORF">DCC88_02280</name>
</gene>
<organism evidence="1 2">
    <name type="scientific">Spirobacillus cienkowskii</name>
    <dbReference type="NCBI Taxonomy" id="495820"/>
    <lineage>
        <taxon>Bacteria</taxon>
        <taxon>Pseudomonadati</taxon>
        <taxon>Bdellovibrionota</taxon>
        <taxon>Oligoflexia</taxon>
        <taxon>Silvanigrellales</taxon>
        <taxon>Spirobacillus</taxon>
    </lineage>
</organism>
<keyword evidence="2" id="KW-1185">Reference proteome</keyword>
<evidence type="ECO:0000313" key="2">
    <source>
        <dbReference type="Proteomes" id="UP000253934"/>
    </source>
</evidence>
<evidence type="ECO:0000313" key="1">
    <source>
        <dbReference type="EMBL" id="RDB36974.1"/>
    </source>
</evidence>
<dbReference type="EMBL" id="QOVW01000014">
    <property type="protein sequence ID" value="RDB36974.1"/>
    <property type="molecule type" value="Genomic_DNA"/>
</dbReference>
<proteinExistence type="predicted"/>
<protein>
    <submittedName>
        <fullName evidence="1">Uncharacterized protein</fullName>
    </submittedName>
</protein>
<sequence length="171" mass="20094">MADIFISNKIDLSTRSTKVRAGKNRRSTRKSEYFSRLQVPLELALNEVTYSMSATHKWIKLCITYVDFVAPCELLREPGRLMRLLSEHPSGLKRDEMLSKFYEQYEEASLLRKESFRICLEKIVQRARVIFSKYDLTIQYCKETKRYLIQPLFILSKAEKNVLNDKKGGKN</sequence>
<reference evidence="1" key="1">
    <citation type="submission" date="2018-04" db="EMBL/GenBank/DDBJ databases">
        <title>Draft genome sequence of the Candidatus Spirobacillus cienkowskii, a pathogen of freshwater Daphnia species, reconstructed from hemolymph metagenomic reads.</title>
        <authorList>
            <person name="Bresciani L."/>
            <person name="Lemos L.N."/>
            <person name="Wale N."/>
            <person name="Lin J.Y."/>
            <person name="Fernandes G.R."/>
            <person name="Duffy M.A."/>
            <person name="Rodrigues J.M."/>
        </authorList>
    </citation>
    <scope>NUCLEOTIDE SEQUENCE [LARGE SCALE GENOMIC DNA]</scope>
    <source>
        <strain evidence="1">Binning01</strain>
    </source>
</reference>
<accession>A0A369KZ23</accession>
<dbReference type="Proteomes" id="UP000253934">
    <property type="component" value="Unassembled WGS sequence"/>
</dbReference>
<dbReference type="AlphaFoldDB" id="A0A369KZ23"/>
<comment type="caution">
    <text evidence="1">The sequence shown here is derived from an EMBL/GenBank/DDBJ whole genome shotgun (WGS) entry which is preliminary data.</text>
</comment>
<name>A0A369KZ23_9BACT</name>